<sequence>MKPQNSIEVLESIIKEGKDPVLNSSSFKILWIYLLAILIIWIILVTRTWILFIIIWMWLLGGAAHMLQNIYNSIKKEENFRMIAKNYKLFPTPDACIEYLYLNNLIFWRYKEDWKIWIYLQPVLSIISWMAIYFILRSVIQISLWGNITWEPNIFFYGFFAFISWFFYEKFLEYLNDVSQKISKTKYLNDEIFNKIKDFDDSKARVTLKVKKELEK</sequence>
<keyword evidence="1" id="KW-0812">Transmembrane</keyword>
<feature type="transmembrane region" description="Helical" evidence="1">
    <location>
        <begin position="116"/>
        <end position="136"/>
    </location>
</feature>
<evidence type="ECO:0000256" key="1">
    <source>
        <dbReference type="SAM" id="Phobius"/>
    </source>
</evidence>
<keyword evidence="1" id="KW-1133">Transmembrane helix</keyword>
<protein>
    <submittedName>
        <fullName evidence="2">Uncharacterized protein</fullName>
    </submittedName>
</protein>
<gene>
    <name evidence="2" type="ORF">ACD_3C00043G0017</name>
</gene>
<evidence type="ECO:0000313" key="2">
    <source>
        <dbReference type="EMBL" id="EKE28578.1"/>
    </source>
</evidence>
<feature type="transmembrane region" description="Helical" evidence="1">
    <location>
        <begin position="21"/>
        <end position="43"/>
    </location>
</feature>
<feature type="transmembrane region" description="Helical" evidence="1">
    <location>
        <begin position="148"/>
        <end position="168"/>
    </location>
</feature>
<name>K2G059_9BACT</name>
<feature type="transmembrane region" description="Helical" evidence="1">
    <location>
        <begin position="49"/>
        <end position="68"/>
    </location>
</feature>
<keyword evidence="1" id="KW-0472">Membrane</keyword>
<dbReference type="EMBL" id="AMFJ01000317">
    <property type="protein sequence ID" value="EKE28578.1"/>
    <property type="molecule type" value="Genomic_DNA"/>
</dbReference>
<proteinExistence type="predicted"/>
<comment type="caution">
    <text evidence="2">The sequence shown here is derived from an EMBL/GenBank/DDBJ whole genome shotgun (WGS) entry which is preliminary data.</text>
</comment>
<accession>K2G059</accession>
<reference evidence="2" key="1">
    <citation type="journal article" date="2012" name="Science">
        <title>Fermentation, hydrogen, and sulfur metabolism in multiple uncultivated bacterial phyla.</title>
        <authorList>
            <person name="Wrighton K.C."/>
            <person name="Thomas B.C."/>
            <person name="Sharon I."/>
            <person name="Miller C.S."/>
            <person name="Castelle C.J."/>
            <person name="VerBerkmoes N.C."/>
            <person name="Wilkins M.J."/>
            <person name="Hettich R.L."/>
            <person name="Lipton M.S."/>
            <person name="Williams K.H."/>
            <person name="Long P.E."/>
            <person name="Banfield J.F."/>
        </authorList>
    </citation>
    <scope>NUCLEOTIDE SEQUENCE [LARGE SCALE GENOMIC DNA]</scope>
</reference>
<organism evidence="2">
    <name type="scientific">uncultured bacterium</name>
    <name type="common">gcode 4</name>
    <dbReference type="NCBI Taxonomy" id="1234023"/>
    <lineage>
        <taxon>Bacteria</taxon>
        <taxon>environmental samples</taxon>
    </lineage>
</organism>
<dbReference type="AlphaFoldDB" id="K2G059"/>